<keyword evidence="8" id="KW-0520">NAD</keyword>
<comment type="catalytic activity">
    <reaction evidence="1">
        <text>(6R)-NADHX = (6S)-NADHX</text>
        <dbReference type="Rhea" id="RHEA:32215"/>
        <dbReference type="ChEBI" id="CHEBI:64074"/>
        <dbReference type="ChEBI" id="CHEBI:64075"/>
        <dbReference type="EC" id="5.1.99.6"/>
    </reaction>
</comment>
<keyword evidence="9" id="KW-0413">Isomerase</keyword>
<dbReference type="Gene3D" id="3.40.50.10260">
    <property type="entry name" value="YjeF N-terminal domain"/>
    <property type="match status" value="1"/>
</dbReference>
<dbReference type="STRING" id="796925.A0A137P1L7"/>
<dbReference type="GO" id="GO:0046496">
    <property type="term" value="P:nicotinamide nucleotide metabolic process"/>
    <property type="evidence" value="ECO:0007669"/>
    <property type="project" value="EnsemblFungi"/>
</dbReference>
<dbReference type="PROSITE" id="PS51385">
    <property type="entry name" value="YJEF_N"/>
    <property type="match status" value="1"/>
</dbReference>
<reference evidence="11 12" key="1">
    <citation type="journal article" date="2015" name="Genome Biol. Evol.">
        <title>Phylogenomic analyses indicate that early fungi evolved digesting cell walls of algal ancestors of land plants.</title>
        <authorList>
            <person name="Chang Y."/>
            <person name="Wang S."/>
            <person name="Sekimoto S."/>
            <person name="Aerts A.L."/>
            <person name="Choi C."/>
            <person name="Clum A."/>
            <person name="LaButti K.M."/>
            <person name="Lindquist E.A."/>
            <person name="Yee Ngan C."/>
            <person name="Ohm R.A."/>
            <person name="Salamov A.A."/>
            <person name="Grigoriev I.V."/>
            <person name="Spatafora J.W."/>
            <person name="Berbee M.L."/>
        </authorList>
    </citation>
    <scope>NUCLEOTIDE SEQUENCE [LARGE SCALE GENOMIC DNA]</scope>
    <source>
        <strain evidence="11 12">NRRL 28638</strain>
    </source>
</reference>
<dbReference type="AlphaFoldDB" id="A0A137P1L7"/>
<sequence>SIAGLSCAQSIYSAFNNKNLKKVAIVCGPGNNGGDGLVCARHLKHFGYSPTIIYPKPSTKDLFKNLITQCKGLDIPVKNEVEVSEVDKEYELIVDAIFGFSFSGQIRPPFGPYINLLKTTKLPVVSIDVPSGWSIDEEPKESDENYFMPTMLISLTAPKLCAKYFNGAYHYLGGRFIPKEMADQLELNLPDYKGIDQFVILKNSDLDSKI</sequence>
<evidence type="ECO:0000259" key="10">
    <source>
        <dbReference type="PROSITE" id="PS51385"/>
    </source>
</evidence>
<dbReference type="GO" id="GO:0046872">
    <property type="term" value="F:metal ion binding"/>
    <property type="evidence" value="ECO:0007669"/>
    <property type="project" value="UniProtKB-KW"/>
</dbReference>
<evidence type="ECO:0000256" key="2">
    <source>
        <dbReference type="ARBA" id="ARBA00000909"/>
    </source>
</evidence>
<dbReference type="PANTHER" id="PTHR13232:SF10">
    <property type="entry name" value="NAD(P)H-HYDRATE EPIMERASE"/>
    <property type="match status" value="1"/>
</dbReference>
<keyword evidence="12" id="KW-1185">Reference proteome</keyword>
<comment type="catalytic activity">
    <reaction evidence="2">
        <text>(6R)-NADPHX = (6S)-NADPHX</text>
        <dbReference type="Rhea" id="RHEA:32227"/>
        <dbReference type="ChEBI" id="CHEBI:64076"/>
        <dbReference type="ChEBI" id="CHEBI:64077"/>
        <dbReference type="EC" id="5.1.99.6"/>
    </reaction>
</comment>
<dbReference type="EC" id="5.1.99.6" evidence="3"/>
<proteinExistence type="predicted"/>
<keyword evidence="6" id="KW-0521">NADP</keyword>
<evidence type="ECO:0000256" key="5">
    <source>
        <dbReference type="ARBA" id="ARBA00022741"/>
    </source>
</evidence>
<dbReference type="OMA" id="SMFRGRY"/>
<accession>A0A137P1L7</accession>
<name>A0A137P1L7_CONC2</name>
<gene>
    <name evidence="11" type="ORF">CONCODRAFT_79646</name>
</gene>
<protein>
    <recommendedName>
        <fullName evidence="3">NAD(P)H-hydrate epimerase</fullName>
        <ecNumber evidence="3">5.1.99.6</ecNumber>
    </recommendedName>
</protein>
<dbReference type="GO" id="GO:0000166">
    <property type="term" value="F:nucleotide binding"/>
    <property type="evidence" value="ECO:0007669"/>
    <property type="project" value="UniProtKB-KW"/>
</dbReference>
<evidence type="ECO:0000256" key="4">
    <source>
        <dbReference type="ARBA" id="ARBA00022723"/>
    </source>
</evidence>
<dbReference type="SUPFAM" id="SSF64153">
    <property type="entry name" value="YjeF N-terminal domain-like"/>
    <property type="match status" value="1"/>
</dbReference>
<keyword evidence="5" id="KW-0547">Nucleotide-binding</keyword>
<evidence type="ECO:0000256" key="6">
    <source>
        <dbReference type="ARBA" id="ARBA00022857"/>
    </source>
</evidence>
<evidence type="ECO:0000313" key="11">
    <source>
        <dbReference type="EMBL" id="KXN68774.1"/>
    </source>
</evidence>
<evidence type="ECO:0000256" key="7">
    <source>
        <dbReference type="ARBA" id="ARBA00022958"/>
    </source>
</evidence>
<dbReference type="InterPro" id="IPR032976">
    <property type="entry name" value="YJEFN_prot_NAXE-like"/>
</dbReference>
<evidence type="ECO:0000313" key="12">
    <source>
        <dbReference type="Proteomes" id="UP000070444"/>
    </source>
</evidence>
<dbReference type="OrthoDB" id="10064708at2759"/>
<dbReference type="Proteomes" id="UP000070444">
    <property type="component" value="Unassembled WGS sequence"/>
</dbReference>
<dbReference type="Pfam" id="PF03853">
    <property type="entry name" value="YjeF_N"/>
    <property type="match status" value="1"/>
</dbReference>
<dbReference type="InterPro" id="IPR036652">
    <property type="entry name" value="YjeF_N_dom_sf"/>
</dbReference>
<feature type="domain" description="YjeF N-terminal" evidence="10">
    <location>
        <begin position="1"/>
        <end position="189"/>
    </location>
</feature>
<keyword evidence="4" id="KW-0479">Metal-binding</keyword>
<dbReference type="GO" id="GO:0005739">
    <property type="term" value="C:mitochondrion"/>
    <property type="evidence" value="ECO:0007669"/>
    <property type="project" value="TreeGrafter"/>
</dbReference>
<dbReference type="InterPro" id="IPR004443">
    <property type="entry name" value="YjeF_N_dom"/>
</dbReference>
<dbReference type="PANTHER" id="PTHR13232">
    <property type="entry name" value="NAD(P)H-HYDRATE EPIMERASE"/>
    <property type="match status" value="1"/>
</dbReference>
<feature type="non-terminal residue" evidence="11">
    <location>
        <position position="1"/>
    </location>
</feature>
<evidence type="ECO:0000256" key="1">
    <source>
        <dbReference type="ARBA" id="ARBA00000013"/>
    </source>
</evidence>
<evidence type="ECO:0000256" key="3">
    <source>
        <dbReference type="ARBA" id="ARBA00012228"/>
    </source>
</evidence>
<dbReference type="NCBIfam" id="TIGR00197">
    <property type="entry name" value="yjeF_nterm"/>
    <property type="match status" value="1"/>
</dbReference>
<organism evidence="11 12">
    <name type="scientific">Conidiobolus coronatus (strain ATCC 28846 / CBS 209.66 / NRRL 28638)</name>
    <name type="common">Delacroixia coronata</name>
    <dbReference type="NCBI Taxonomy" id="796925"/>
    <lineage>
        <taxon>Eukaryota</taxon>
        <taxon>Fungi</taxon>
        <taxon>Fungi incertae sedis</taxon>
        <taxon>Zoopagomycota</taxon>
        <taxon>Entomophthoromycotina</taxon>
        <taxon>Entomophthoromycetes</taxon>
        <taxon>Entomophthorales</taxon>
        <taxon>Ancylistaceae</taxon>
        <taxon>Conidiobolus</taxon>
    </lineage>
</organism>
<evidence type="ECO:0000256" key="9">
    <source>
        <dbReference type="ARBA" id="ARBA00023235"/>
    </source>
</evidence>
<dbReference type="GO" id="GO:0052856">
    <property type="term" value="F:NAD(P)HX epimerase activity"/>
    <property type="evidence" value="ECO:0007669"/>
    <property type="project" value="UniProtKB-EC"/>
</dbReference>
<evidence type="ECO:0000256" key="8">
    <source>
        <dbReference type="ARBA" id="ARBA00023027"/>
    </source>
</evidence>
<dbReference type="EMBL" id="KQ964561">
    <property type="protein sequence ID" value="KXN68774.1"/>
    <property type="molecule type" value="Genomic_DNA"/>
</dbReference>
<keyword evidence="7" id="KW-0630">Potassium</keyword>